<dbReference type="GO" id="GO:0005643">
    <property type="term" value="C:nuclear pore"/>
    <property type="evidence" value="ECO:0007669"/>
    <property type="project" value="UniProtKB-SubCell"/>
</dbReference>
<evidence type="ECO:0000256" key="4">
    <source>
        <dbReference type="RuleBase" id="RU364035"/>
    </source>
</evidence>
<comment type="similarity">
    <text evidence="2 4">Belongs to the nucleoporin interacting component (NIC) family.</text>
</comment>
<dbReference type="Proteomes" id="UP000604046">
    <property type="component" value="Unassembled WGS sequence"/>
</dbReference>
<dbReference type="AlphaFoldDB" id="A0A812U4Z6"/>
<keyword evidence="3 4" id="KW-0539">Nucleus</keyword>
<evidence type="ECO:0000256" key="1">
    <source>
        <dbReference type="ARBA" id="ARBA00004259"/>
    </source>
</evidence>
<accession>A0A812U4Z6</accession>
<evidence type="ECO:0000313" key="5">
    <source>
        <dbReference type="EMBL" id="CAE7557415.1"/>
    </source>
</evidence>
<dbReference type="PANTHER" id="PTHR11225">
    <property type="entry name" value="NUCLEAR PORE COMPLEX PROTEIN NUP93 NUCLEOPORIN NUP93 DEAD EYE PROTEIN"/>
    <property type="match status" value="1"/>
</dbReference>
<dbReference type="InterPro" id="IPR007231">
    <property type="entry name" value="Nucleoporin_int_Nup93/Nic96"/>
</dbReference>
<comment type="caution">
    <text evidence="5">The sequence shown here is derived from an EMBL/GenBank/DDBJ whole genome shotgun (WGS) entry which is preliminary data.</text>
</comment>
<protein>
    <recommendedName>
        <fullName evidence="4">Nuclear pore protein</fullName>
    </recommendedName>
</protein>
<dbReference type="GO" id="GO:0006606">
    <property type="term" value="P:protein import into nucleus"/>
    <property type="evidence" value="ECO:0007669"/>
    <property type="project" value="TreeGrafter"/>
</dbReference>
<dbReference type="GO" id="GO:0016973">
    <property type="term" value="P:poly(A)+ mRNA export from nucleus"/>
    <property type="evidence" value="ECO:0007669"/>
    <property type="project" value="TreeGrafter"/>
</dbReference>
<keyword evidence="6" id="KW-1185">Reference proteome</keyword>
<organism evidence="5 6">
    <name type="scientific">Symbiodinium natans</name>
    <dbReference type="NCBI Taxonomy" id="878477"/>
    <lineage>
        <taxon>Eukaryota</taxon>
        <taxon>Sar</taxon>
        <taxon>Alveolata</taxon>
        <taxon>Dinophyceae</taxon>
        <taxon>Suessiales</taxon>
        <taxon>Symbiodiniaceae</taxon>
        <taxon>Symbiodinium</taxon>
    </lineage>
</organism>
<dbReference type="OrthoDB" id="1918363at2759"/>
<dbReference type="EMBL" id="CAJNDS010002655">
    <property type="protein sequence ID" value="CAE7557415.1"/>
    <property type="molecule type" value="Genomic_DNA"/>
</dbReference>
<sequence>MKWPLLSCYWARASSVAKNQRLEQLFGEARLRSQTFSGANAFASTSSLPRLLQTPQAQRLERDIADFTLAPQGASSALQARADAEQPSLGLEEFFGLRHERIIVETVEESYRDCLRSCERQSFDRLQADWEEAKSQFLGNLQRLGQGSSVLALCNDGTTSSPAAVPPTQDSPIIEALLSEAISPQLVQKIAQLSSSSCPAYQAEITECWSIVAQELKITLGGITAGALTYLQNRFFDEVKSFVYNQADSRLGGVPDAWSLVRAYGRLKFQTSNFPSAAVHVWYAAYVAARAGLVSLLLELPGRAAPTSDRCPMLGAVCSLMARRLHAVSPQGVELAGCPEADSADLLRADVEQESSFFHDVLVSLLLGRSFAFSRLPEGTVEDWLWYRLHLVHLLGKDDQSPEFKQQLEALRGQAASLPASHFDGGASSGGTGEVPGVSAAMTSMQTLNSVKALLLTGQFGRAVQQLQDRALRPVALHMALVLQRAGTLEAVAGLETPLNVSAFLCDYASSFRCAEQLRYFRALDVKERVQALQRLLLSGGAVDELLGYIDPNGRHRPGLLERTLQEDGMGDQAEFVELCSRVGRQARDQGQYREAIRLLHLGRCYSEVLQVLCRCLRLPIWREEAIASGTAAQGEAMSLAQDIQRFFDIYERNLDRYALSSQVWTVARKLYATRMFHSLCDRGQPEAALDVFDREQLLGDVDAPAEAELASPSHPRLGCRV</sequence>
<keyword evidence="4" id="KW-0653">Protein transport</keyword>
<evidence type="ECO:0000256" key="2">
    <source>
        <dbReference type="ARBA" id="ARBA00010186"/>
    </source>
</evidence>
<keyword evidence="4" id="KW-0813">Transport</keyword>
<dbReference type="Pfam" id="PF04097">
    <property type="entry name" value="Nic96"/>
    <property type="match status" value="1"/>
</dbReference>
<proteinExistence type="inferred from homology"/>
<keyword evidence="4" id="KW-0472">Membrane</keyword>
<dbReference type="PANTHER" id="PTHR11225:SF4">
    <property type="entry name" value="NUCLEAR PORE COMPLEX PROTEIN NUP93"/>
    <property type="match status" value="1"/>
</dbReference>
<reference evidence="5" key="1">
    <citation type="submission" date="2021-02" db="EMBL/GenBank/DDBJ databases">
        <authorList>
            <person name="Dougan E. K."/>
            <person name="Rhodes N."/>
            <person name="Thang M."/>
            <person name="Chan C."/>
        </authorList>
    </citation>
    <scope>NUCLEOTIDE SEQUENCE</scope>
</reference>
<keyword evidence="4" id="KW-0906">Nuclear pore complex</keyword>
<keyword evidence="4" id="KW-0509">mRNA transport</keyword>
<evidence type="ECO:0000256" key="3">
    <source>
        <dbReference type="ARBA" id="ARBA00023242"/>
    </source>
</evidence>
<comment type="subcellular location">
    <subcellularLocation>
        <location evidence="1">Nucleus envelope</location>
    </subcellularLocation>
    <subcellularLocation>
        <location evidence="4">Nucleus</location>
        <location evidence="4">Nuclear pore complex</location>
    </subcellularLocation>
</comment>
<keyword evidence="4" id="KW-0811">Translocation</keyword>
<name>A0A812U4Z6_9DINO</name>
<evidence type="ECO:0000313" key="6">
    <source>
        <dbReference type="Proteomes" id="UP000604046"/>
    </source>
</evidence>
<dbReference type="GO" id="GO:0017056">
    <property type="term" value="F:structural constituent of nuclear pore"/>
    <property type="evidence" value="ECO:0007669"/>
    <property type="project" value="InterPro"/>
</dbReference>
<gene>
    <name evidence="5" type="ORF">SNAT2548_LOCUS31361</name>
</gene>